<dbReference type="AlphaFoldDB" id="A0AA38I809"/>
<keyword evidence="3" id="KW-1185">Reference proteome</keyword>
<evidence type="ECO:0008006" key="4">
    <source>
        <dbReference type="Google" id="ProtNLM"/>
    </source>
</evidence>
<evidence type="ECO:0000313" key="2">
    <source>
        <dbReference type="EMBL" id="KAJ3649841.1"/>
    </source>
</evidence>
<accession>A0AA38I809</accession>
<sequence>MASVIRDVRSGTLKLKAASLKYQVPATTLYRRVKSEKNVNEASSKSLGRFKSTFTYNQDIELAEFILEMESRLFGLSFKEVGNLEHQCAIKNNIPNSFNHNTGLAERGWVYKFLGRQKNISLRLPEKTSASAFNPTNVGNFFKLLGEFDR</sequence>
<comment type="caution">
    <text evidence="2">The sequence shown here is derived from an EMBL/GenBank/DDBJ whole genome shotgun (WGS) entry which is preliminary data.</text>
</comment>
<dbReference type="GO" id="GO:0005634">
    <property type="term" value="C:nucleus"/>
    <property type="evidence" value="ECO:0007669"/>
    <property type="project" value="UniProtKB-SubCell"/>
</dbReference>
<comment type="subcellular location">
    <subcellularLocation>
        <location evidence="1">Nucleus</location>
    </subcellularLocation>
</comment>
<dbReference type="EMBL" id="JALNTZ010000006">
    <property type="protein sequence ID" value="KAJ3649841.1"/>
    <property type="molecule type" value="Genomic_DNA"/>
</dbReference>
<evidence type="ECO:0000256" key="1">
    <source>
        <dbReference type="ARBA" id="ARBA00004123"/>
    </source>
</evidence>
<organism evidence="2 3">
    <name type="scientific">Zophobas morio</name>
    <dbReference type="NCBI Taxonomy" id="2755281"/>
    <lineage>
        <taxon>Eukaryota</taxon>
        <taxon>Metazoa</taxon>
        <taxon>Ecdysozoa</taxon>
        <taxon>Arthropoda</taxon>
        <taxon>Hexapoda</taxon>
        <taxon>Insecta</taxon>
        <taxon>Pterygota</taxon>
        <taxon>Neoptera</taxon>
        <taxon>Endopterygota</taxon>
        <taxon>Coleoptera</taxon>
        <taxon>Polyphaga</taxon>
        <taxon>Cucujiformia</taxon>
        <taxon>Tenebrionidae</taxon>
        <taxon>Zophobas</taxon>
    </lineage>
</organism>
<protein>
    <recommendedName>
        <fullName evidence="4">HTH psq-type domain-containing protein</fullName>
    </recommendedName>
</protein>
<dbReference type="InterPro" id="IPR009057">
    <property type="entry name" value="Homeodomain-like_sf"/>
</dbReference>
<proteinExistence type="predicted"/>
<dbReference type="Gene3D" id="1.10.10.60">
    <property type="entry name" value="Homeodomain-like"/>
    <property type="match status" value="1"/>
</dbReference>
<gene>
    <name evidence="2" type="ORF">Zmor_021559</name>
</gene>
<dbReference type="SUPFAM" id="SSF46689">
    <property type="entry name" value="Homeodomain-like"/>
    <property type="match status" value="1"/>
</dbReference>
<evidence type="ECO:0000313" key="3">
    <source>
        <dbReference type="Proteomes" id="UP001168821"/>
    </source>
</evidence>
<reference evidence="2" key="1">
    <citation type="journal article" date="2023" name="G3 (Bethesda)">
        <title>Whole genome assemblies of Zophobas morio and Tenebrio molitor.</title>
        <authorList>
            <person name="Kaur S."/>
            <person name="Stinson S.A."/>
            <person name="diCenzo G.C."/>
        </authorList>
    </citation>
    <scope>NUCLEOTIDE SEQUENCE</scope>
    <source>
        <strain evidence="2">QUZm001</strain>
    </source>
</reference>
<dbReference type="Proteomes" id="UP001168821">
    <property type="component" value="Unassembled WGS sequence"/>
</dbReference>
<name>A0AA38I809_9CUCU</name>